<accession>A0ABY6D889</accession>
<evidence type="ECO:0000313" key="4">
    <source>
        <dbReference type="Proteomes" id="UP001064087"/>
    </source>
</evidence>
<sequence length="280" mass="28877">MLALSLGLCAALAWGIHDICVRQVAQGSAVLPLLIVMLMTGTLLLLPLALVFGDWHEMNAIDGGLSVLSGLIYICACIGLYKAFGIGPVALVAPIVGAYPILSVGWAAASGQIVPVDQWIAVVVVLCGVALVSILSDEQAGNGSRVSAVGWAVLAAVGFAGTFATGQAATASGDELPVIFISRLTASVVCLTLLMLARSPKRPDRSAWPYLVLMALLDTTAHGIVLASGTLQRAEFAAVGASIFGVATIILARLILREPMRTAQWVGVAITFSGIGYLAL</sequence>
<feature type="transmembrane region" description="Helical" evidence="1">
    <location>
        <begin position="176"/>
        <end position="196"/>
    </location>
</feature>
<dbReference type="InterPro" id="IPR000620">
    <property type="entry name" value="EamA_dom"/>
</dbReference>
<dbReference type="SUPFAM" id="SSF103481">
    <property type="entry name" value="Multidrug resistance efflux transporter EmrE"/>
    <property type="match status" value="2"/>
</dbReference>
<keyword evidence="1" id="KW-1133">Transmembrane helix</keyword>
<dbReference type="PANTHER" id="PTHR22911:SF137">
    <property type="entry name" value="SOLUTE CARRIER FAMILY 35 MEMBER G2-RELATED"/>
    <property type="match status" value="1"/>
</dbReference>
<dbReference type="Pfam" id="PF00892">
    <property type="entry name" value="EamA"/>
    <property type="match status" value="2"/>
</dbReference>
<feature type="transmembrane region" description="Helical" evidence="1">
    <location>
        <begin position="148"/>
        <end position="170"/>
    </location>
</feature>
<keyword evidence="4" id="KW-1185">Reference proteome</keyword>
<feature type="transmembrane region" description="Helical" evidence="1">
    <location>
        <begin position="31"/>
        <end position="53"/>
    </location>
</feature>
<keyword evidence="1" id="KW-0812">Transmembrane</keyword>
<organism evidence="3 4">
    <name type="scientific">Roseovarius pelagicus</name>
    <dbReference type="NCBI Taxonomy" id="2980108"/>
    <lineage>
        <taxon>Bacteria</taxon>
        <taxon>Pseudomonadati</taxon>
        <taxon>Pseudomonadota</taxon>
        <taxon>Alphaproteobacteria</taxon>
        <taxon>Rhodobacterales</taxon>
        <taxon>Roseobacteraceae</taxon>
        <taxon>Roseovarius</taxon>
    </lineage>
</organism>
<feature type="domain" description="EamA" evidence="2">
    <location>
        <begin position="2"/>
        <end position="133"/>
    </location>
</feature>
<protein>
    <submittedName>
        <fullName evidence="3">DMT family transporter</fullName>
    </submittedName>
</protein>
<evidence type="ECO:0000313" key="3">
    <source>
        <dbReference type="EMBL" id="UXX82313.1"/>
    </source>
</evidence>
<keyword evidence="1" id="KW-0472">Membrane</keyword>
<feature type="transmembrane region" description="Helical" evidence="1">
    <location>
        <begin position="236"/>
        <end position="256"/>
    </location>
</feature>
<evidence type="ECO:0000259" key="2">
    <source>
        <dbReference type="Pfam" id="PF00892"/>
    </source>
</evidence>
<dbReference type="EMBL" id="CP106738">
    <property type="protein sequence ID" value="UXX82313.1"/>
    <property type="molecule type" value="Genomic_DNA"/>
</dbReference>
<feature type="domain" description="EamA" evidence="2">
    <location>
        <begin position="148"/>
        <end position="276"/>
    </location>
</feature>
<dbReference type="PANTHER" id="PTHR22911">
    <property type="entry name" value="ACYL-MALONYL CONDENSING ENZYME-RELATED"/>
    <property type="match status" value="1"/>
</dbReference>
<feature type="transmembrane region" description="Helical" evidence="1">
    <location>
        <begin position="65"/>
        <end position="84"/>
    </location>
</feature>
<gene>
    <name evidence="3" type="ORF">N7U68_14560</name>
</gene>
<dbReference type="Proteomes" id="UP001064087">
    <property type="component" value="Chromosome"/>
</dbReference>
<dbReference type="InterPro" id="IPR037185">
    <property type="entry name" value="EmrE-like"/>
</dbReference>
<reference evidence="3" key="1">
    <citation type="submission" date="2022-10" db="EMBL/GenBank/DDBJ databases">
        <title>Roseovarius pelagicus sp. nov., isolated from Arctic seawater.</title>
        <authorList>
            <person name="Hong Y.W."/>
            <person name="Hwang C.Y."/>
        </authorList>
    </citation>
    <scope>NUCLEOTIDE SEQUENCE</scope>
    <source>
        <strain evidence="3">HL-MP18</strain>
    </source>
</reference>
<feature type="transmembrane region" description="Helical" evidence="1">
    <location>
        <begin position="208"/>
        <end position="230"/>
    </location>
</feature>
<name>A0ABY6D889_9RHOB</name>
<evidence type="ECO:0000256" key="1">
    <source>
        <dbReference type="SAM" id="Phobius"/>
    </source>
</evidence>
<feature type="transmembrane region" description="Helical" evidence="1">
    <location>
        <begin position="119"/>
        <end position="136"/>
    </location>
</feature>
<dbReference type="RefSeq" id="WP_263047281.1">
    <property type="nucleotide sequence ID" value="NZ_CP106738.1"/>
</dbReference>
<proteinExistence type="predicted"/>